<accession>A0A085M9Q5</accession>
<keyword evidence="3" id="KW-1185">Reference proteome</keyword>
<proteinExistence type="predicted"/>
<dbReference type="Proteomes" id="UP000030758">
    <property type="component" value="Unassembled WGS sequence"/>
</dbReference>
<dbReference type="Gene3D" id="3.10.10.10">
    <property type="entry name" value="HIV Type 1 Reverse Transcriptase, subunit A, domain 1"/>
    <property type="match status" value="1"/>
</dbReference>
<dbReference type="Proteomes" id="UP000030764">
    <property type="component" value="Unassembled WGS sequence"/>
</dbReference>
<dbReference type="InterPro" id="IPR043128">
    <property type="entry name" value="Rev_trsase/Diguanyl_cyclase"/>
</dbReference>
<evidence type="ECO:0000313" key="1">
    <source>
        <dbReference type="EMBL" id="KFD53951.1"/>
    </source>
</evidence>
<sequence length="182" mass="20495">MVRRTNGAVRSCARPTLVPATLSHDQERVIYHKMYVFNGSALYQGVSLNQLLEIGGLSLQVDLVSVLLRFRRFRYGIHGDTEKMFLQIALHEEGRDAGAGTEPAVFQLTRLCLGLSCSPFLAIAMTQQHSQRNSEKYSQVATEVLENMYVDDLVRSCSSKEEKCELPVRQHCSTFLDKRGLV</sequence>
<gene>
    <name evidence="1" type="ORF">M513_05218</name>
    <name evidence="2" type="ORF">M514_05218</name>
</gene>
<reference evidence="1 3" key="1">
    <citation type="journal article" date="2014" name="Nat. Genet.">
        <title>Genome and transcriptome of the porcine whipworm Trichuris suis.</title>
        <authorList>
            <person name="Jex A.R."/>
            <person name="Nejsum P."/>
            <person name="Schwarz E.M."/>
            <person name="Hu L."/>
            <person name="Young N.D."/>
            <person name="Hall R.S."/>
            <person name="Korhonen P.K."/>
            <person name="Liao S."/>
            <person name="Thamsborg S."/>
            <person name="Xia J."/>
            <person name="Xu P."/>
            <person name="Wang S."/>
            <person name="Scheerlinck J.P."/>
            <person name="Hofmann A."/>
            <person name="Sternberg P.W."/>
            <person name="Wang J."/>
            <person name="Gasser R.B."/>
        </authorList>
    </citation>
    <scope>NUCLEOTIDE SEQUENCE [LARGE SCALE GENOMIC DNA]</scope>
    <source>
        <strain evidence="2">DCEP-RM93F</strain>
        <strain evidence="1">DCEP-RM93M</strain>
    </source>
</reference>
<evidence type="ECO:0000313" key="2">
    <source>
        <dbReference type="EMBL" id="KFD67335.1"/>
    </source>
</evidence>
<evidence type="ECO:0000313" key="3">
    <source>
        <dbReference type="Proteomes" id="UP000030764"/>
    </source>
</evidence>
<dbReference type="EMBL" id="KL367515">
    <property type="protein sequence ID" value="KFD67335.1"/>
    <property type="molecule type" value="Genomic_DNA"/>
</dbReference>
<dbReference type="SUPFAM" id="SSF56672">
    <property type="entry name" value="DNA/RNA polymerases"/>
    <property type="match status" value="1"/>
</dbReference>
<protein>
    <submittedName>
        <fullName evidence="1">Uncharacterized protein</fullName>
    </submittedName>
</protein>
<organism evidence="1 3">
    <name type="scientific">Trichuris suis</name>
    <name type="common">pig whipworm</name>
    <dbReference type="NCBI Taxonomy" id="68888"/>
    <lineage>
        <taxon>Eukaryota</taxon>
        <taxon>Metazoa</taxon>
        <taxon>Ecdysozoa</taxon>
        <taxon>Nematoda</taxon>
        <taxon>Enoplea</taxon>
        <taxon>Dorylaimia</taxon>
        <taxon>Trichinellida</taxon>
        <taxon>Trichuridae</taxon>
        <taxon>Trichuris</taxon>
    </lineage>
</organism>
<dbReference type="AlphaFoldDB" id="A0A085M9Q5"/>
<dbReference type="InterPro" id="IPR043502">
    <property type="entry name" value="DNA/RNA_pol_sf"/>
</dbReference>
<name>A0A085M9Q5_9BILA</name>
<dbReference type="EMBL" id="KL363212">
    <property type="protein sequence ID" value="KFD53951.1"/>
    <property type="molecule type" value="Genomic_DNA"/>
</dbReference>
<dbReference type="PANTHER" id="PTHR47331">
    <property type="entry name" value="PHD-TYPE DOMAIN-CONTAINING PROTEIN"/>
    <property type="match status" value="1"/>
</dbReference>
<dbReference type="Gene3D" id="3.30.70.270">
    <property type="match status" value="1"/>
</dbReference>